<dbReference type="FunFam" id="1.25.40.10:FF:000277">
    <property type="entry name" value="Pentatricopeptide repeat-containing protein, mitochondrial"/>
    <property type="match status" value="1"/>
</dbReference>
<feature type="domain" description="DYW" evidence="3">
    <location>
        <begin position="582"/>
        <end position="674"/>
    </location>
</feature>
<dbReference type="KEGG" id="smo:SELMODRAFT_86236"/>
<dbReference type="InterPro" id="IPR002885">
    <property type="entry name" value="PPR_rpt"/>
</dbReference>
<dbReference type="GO" id="GO:0003723">
    <property type="term" value="F:RNA binding"/>
    <property type="evidence" value="ECO:0007669"/>
    <property type="project" value="InterPro"/>
</dbReference>
<dbReference type="Pfam" id="PF01535">
    <property type="entry name" value="PPR"/>
    <property type="match status" value="9"/>
</dbReference>
<dbReference type="NCBIfam" id="TIGR00756">
    <property type="entry name" value="PPR"/>
    <property type="match status" value="3"/>
</dbReference>
<dbReference type="Pfam" id="PF14432">
    <property type="entry name" value="DYW_deaminase"/>
    <property type="match status" value="1"/>
</dbReference>
<feature type="repeat" description="PPR" evidence="2">
    <location>
        <begin position="139"/>
        <end position="173"/>
    </location>
</feature>
<dbReference type="OrthoDB" id="185373at2759"/>
<dbReference type="InterPro" id="IPR011990">
    <property type="entry name" value="TPR-like_helical_dom_sf"/>
</dbReference>
<sequence>MSWESFRQGIASALKSCGKDTAQVRQIHASIVAHDAHLLQRDTFLANHLIDAYGKCSSSSTALDCAVGVFRGIHHPNLFSWNAIVGAHAQIGHLDQGYSLVLKMPQWHPNPCAMMIRALGLRLRVAEARELFDLVPERDRFIWNVMVSAYAQRGDMNEAMKLFLRMDGRDVITWTTVIRGFALLGVFHEAEALFARIPAATAVSWNTMIVMNAERGDAVQSKRLFDRMPEPTIVSRTAMLGVYAQAGRIDEAEVLFSAMPEESRDTVSWTTMLQALALHGELDRAKEVFDRMPCRDAVAWTTMLAAFSQSAGNSDVKSAGALFHRMPQRDVVAGNAMLAAYAHGGLVDQALELFHSSLHAADRNLVTWTTLVAGFAHSGHGELALELFQEMILDGSAMPDEIIFLSVLGACGHVGLVKIARSFFLAMVADHGISPILEHYCCMIDIMARTGKLGDAEELANSMPFLPNDLVWASLIAACRNQQDLELGTRIATQAIEQSPGNYTAYVLLANLHSKAGRFEESARIRKLMAEKGLTKQPGASTIRIDGRVYRFVAGDLSQHPHREEVLAAVDRICRLLRDHGGHSPEIAEVMHDVAEGDKVKILSHHSERLAMALGVARTSPGAPLTIVKNLRVCSDCHSTIKLASKALGRRISVRDASRFHHFSDGKCSCQDYW</sequence>
<reference evidence="4 5" key="1">
    <citation type="journal article" date="2011" name="Science">
        <title>The Selaginella genome identifies genetic changes associated with the evolution of vascular plants.</title>
        <authorList>
            <person name="Banks J.A."/>
            <person name="Nishiyama T."/>
            <person name="Hasebe M."/>
            <person name="Bowman J.L."/>
            <person name="Gribskov M."/>
            <person name="dePamphilis C."/>
            <person name="Albert V.A."/>
            <person name="Aono N."/>
            <person name="Aoyama T."/>
            <person name="Ambrose B.A."/>
            <person name="Ashton N.W."/>
            <person name="Axtell M.J."/>
            <person name="Barker E."/>
            <person name="Barker M.S."/>
            <person name="Bennetzen J.L."/>
            <person name="Bonawitz N.D."/>
            <person name="Chapple C."/>
            <person name="Cheng C."/>
            <person name="Correa L.G."/>
            <person name="Dacre M."/>
            <person name="DeBarry J."/>
            <person name="Dreyer I."/>
            <person name="Elias M."/>
            <person name="Engstrom E.M."/>
            <person name="Estelle M."/>
            <person name="Feng L."/>
            <person name="Finet C."/>
            <person name="Floyd S.K."/>
            <person name="Frommer W.B."/>
            <person name="Fujita T."/>
            <person name="Gramzow L."/>
            <person name="Gutensohn M."/>
            <person name="Harholt J."/>
            <person name="Hattori M."/>
            <person name="Heyl A."/>
            <person name="Hirai T."/>
            <person name="Hiwatashi Y."/>
            <person name="Ishikawa M."/>
            <person name="Iwata M."/>
            <person name="Karol K.G."/>
            <person name="Koehler B."/>
            <person name="Kolukisaoglu U."/>
            <person name="Kubo M."/>
            <person name="Kurata T."/>
            <person name="Lalonde S."/>
            <person name="Li K."/>
            <person name="Li Y."/>
            <person name="Litt A."/>
            <person name="Lyons E."/>
            <person name="Manning G."/>
            <person name="Maruyama T."/>
            <person name="Michael T.P."/>
            <person name="Mikami K."/>
            <person name="Miyazaki S."/>
            <person name="Morinaga S."/>
            <person name="Murata T."/>
            <person name="Mueller-Roeber B."/>
            <person name="Nelson D.R."/>
            <person name="Obara M."/>
            <person name="Oguri Y."/>
            <person name="Olmstead R.G."/>
            <person name="Onodera N."/>
            <person name="Petersen B.L."/>
            <person name="Pils B."/>
            <person name="Prigge M."/>
            <person name="Rensing S.A."/>
            <person name="Riano-Pachon D.M."/>
            <person name="Roberts A.W."/>
            <person name="Sato Y."/>
            <person name="Scheller H.V."/>
            <person name="Schulz B."/>
            <person name="Schulz C."/>
            <person name="Shakirov E.V."/>
            <person name="Shibagaki N."/>
            <person name="Shinohara N."/>
            <person name="Shippen D.E."/>
            <person name="Soerensen I."/>
            <person name="Sotooka R."/>
            <person name="Sugimoto N."/>
            <person name="Sugita M."/>
            <person name="Sumikawa N."/>
            <person name="Tanurdzic M."/>
            <person name="Theissen G."/>
            <person name="Ulvskov P."/>
            <person name="Wakazuki S."/>
            <person name="Weng J.K."/>
            <person name="Willats W.W."/>
            <person name="Wipf D."/>
            <person name="Wolf P.G."/>
            <person name="Yang L."/>
            <person name="Zimmer A.D."/>
            <person name="Zhu Q."/>
            <person name="Mitros T."/>
            <person name="Hellsten U."/>
            <person name="Loque D."/>
            <person name="Otillar R."/>
            <person name="Salamov A."/>
            <person name="Schmutz J."/>
            <person name="Shapiro H."/>
            <person name="Lindquist E."/>
            <person name="Lucas S."/>
            <person name="Rokhsar D."/>
            <person name="Grigoriev I.V."/>
        </authorList>
    </citation>
    <scope>NUCLEOTIDE SEQUENCE [LARGE SCALE GENOMIC DNA]</scope>
</reference>
<dbReference type="GO" id="GO:0008270">
    <property type="term" value="F:zinc ion binding"/>
    <property type="evidence" value="ECO:0007669"/>
    <property type="project" value="InterPro"/>
</dbReference>
<evidence type="ECO:0000313" key="4">
    <source>
        <dbReference type="EMBL" id="EFJ32361.1"/>
    </source>
</evidence>
<evidence type="ECO:0000313" key="5">
    <source>
        <dbReference type="Proteomes" id="UP000001514"/>
    </source>
</evidence>
<accession>D8R6R9</accession>
<evidence type="ECO:0000256" key="2">
    <source>
        <dbReference type="PROSITE-ProRule" id="PRU00708"/>
    </source>
</evidence>
<dbReference type="eggNOG" id="KOG4197">
    <property type="taxonomic scope" value="Eukaryota"/>
</dbReference>
<organism evidence="5">
    <name type="scientific">Selaginella moellendorffii</name>
    <name type="common">Spikemoss</name>
    <dbReference type="NCBI Taxonomy" id="88036"/>
    <lineage>
        <taxon>Eukaryota</taxon>
        <taxon>Viridiplantae</taxon>
        <taxon>Streptophyta</taxon>
        <taxon>Embryophyta</taxon>
        <taxon>Tracheophyta</taxon>
        <taxon>Lycopodiopsida</taxon>
        <taxon>Selaginellales</taxon>
        <taxon>Selaginellaceae</taxon>
        <taxon>Selaginella</taxon>
    </lineage>
</organism>
<dbReference type="HOGENOM" id="CLU_002706_15_1_1"/>
<dbReference type="Gramene" id="EFJ32361">
    <property type="protein sequence ID" value="EFJ32361"/>
    <property type="gene ID" value="SELMODRAFT_86236"/>
</dbReference>
<feature type="repeat" description="PPR" evidence="2">
    <location>
        <begin position="364"/>
        <end position="398"/>
    </location>
</feature>
<dbReference type="GO" id="GO:0016556">
    <property type="term" value="P:mRNA modification"/>
    <property type="evidence" value="ECO:0007669"/>
    <property type="project" value="UniProtKB-ARBA"/>
</dbReference>
<keyword evidence="1" id="KW-0677">Repeat</keyword>
<feature type="repeat" description="PPR" evidence="2">
    <location>
        <begin position="265"/>
        <end position="299"/>
    </location>
</feature>
<dbReference type="InterPro" id="IPR046848">
    <property type="entry name" value="E_motif"/>
</dbReference>
<dbReference type="Pfam" id="PF20431">
    <property type="entry name" value="E_motif"/>
    <property type="match status" value="1"/>
</dbReference>
<dbReference type="InterPro" id="IPR032867">
    <property type="entry name" value="DYW_dom"/>
</dbReference>
<keyword evidence="5" id="KW-1185">Reference proteome</keyword>
<proteinExistence type="predicted"/>
<dbReference type="PROSITE" id="PS51375">
    <property type="entry name" value="PPR"/>
    <property type="match status" value="3"/>
</dbReference>
<dbReference type="GO" id="GO:0005737">
    <property type="term" value="C:cytoplasm"/>
    <property type="evidence" value="ECO:0007669"/>
    <property type="project" value="UniProtKB-ARBA"/>
</dbReference>
<dbReference type="InParanoid" id="D8R6R9"/>
<dbReference type="Gene3D" id="1.25.40.10">
    <property type="entry name" value="Tetratricopeptide repeat domain"/>
    <property type="match status" value="5"/>
</dbReference>
<dbReference type="PANTHER" id="PTHR47926">
    <property type="entry name" value="PENTATRICOPEPTIDE REPEAT-CONTAINING PROTEIN"/>
    <property type="match status" value="1"/>
</dbReference>
<protein>
    <recommendedName>
        <fullName evidence="3">DYW domain-containing protein</fullName>
    </recommendedName>
</protein>
<gene>
    <name evidence="4" type="ORF">SELMODRAFT_86236</name>
</gene>
<evidence type="ECO:0000259" key="3">
    <source>
        <dbReference type="Pfam" id="PF14432"/>
    </source>
</evidence>
<dbReference type="InterPro" id="IPR046960">
    <property type="entry name" value="PPR_At4g14850-like_plant"/>
</dbReference>
<dbReference type="AlphaFoldDB" id="D8R6R9"/>
<dbReference type="EMBL" id="GL377572">
    <property type="protein sequence ID" value="EFJ32361.1"/>
    <property type="molecule type" value="Genomic_DNA"/>
</dbReference>
<dbReference type="SUPFAM" id="SSF48452">
    <property type="entry name" value="TPR-like"/>
    <property type="match status" value="1"/>
</dbReference>
<name>D8R6R9_SELML</name>
<dbReference type="Proteomes" id="UP000001514">
    <property type="component" value="Unassembled WGS sequence"/>
</dbReference>
<evidence type="ECO:0000256" key="1">
    <source>
        <dbReference type="ARBA" id="ARBA00022737"/>
    </source>
</evidence>